<feature type="domain" description="PIN" evidence="8">
    <location>
        <begin position="3"/>
        <end position="131"/>
    </location>
</feature>
<dbReference type="Proteomes" id="UP000003613">
    <property type="component" value="Unassembled WGS sequence"/>
</dbReference>
<comment type="cofactor">
    <cofactor evidence="1">
        <name>Mg(2+)</name>
        <dbReference type="ChEBI" id="CHEBI:18420"/>
    </cofactor>
</comment>
<evidence type="ECO:0000313" key="10">
    <source>
        <dbReference type="Proteomes" id="UP000003613"/>
    </source>
</evidence>
<reference evidence="9 10" key="1">
    <citation type="submission" date="2012-04" db="EMBL/GenBank/DDBJ databases">
        <authorList>
            <person name="Genoscope - CEA"/>
        </authorList>
    </citation>
    <scope>NUCLEOTIDE SEQUENCE [LARGE SCALE GENOMIC DNA]</scope>
    <source>
        <strain evidence="9 10">9807</strain>
    </source>
</reference>
<evidence type="ECO:0000256" key="6">
    <source>
        <dbReference type="ARBA" id="ARBA00022842"/>
    </source>
</evidence>
<proteinExistence type="inferred from homology"/>
<dbReference type="HOGENOM" id="CLU_118482_2_0_3"/>
<evidence type="ECO:0000256" key="7">
    <source>
        <dbReference type="ARBA" id="ARBA00038093"/>
    </source>
</evidence>
<evidence type="ECO:0000256" key="2">
    <source>
        <dbReference type="ARBA" id="ARBA00022649"/>
    </source>
</evidence>
<protein>
    <submittedName>
        <fullName evidence="9">Putative PilT protein domain protein</fullName>
    </submittedName>
</protein>
<accession>I4H1N9</accession>
<evidence type="ECO:0000256" key="1">
    <source>
        <dbReference type="ARBA" id="ARBA00001946"/>
    </source>
</evidence>
<keyword evidence="3" id="KW-0540">Nuclease</keyword>
<dbReference type="GO" id="GO:0004518">
    <property type="term" value="F:nuclease activity"/>
    <property type="evidence" value="ECO:0007669"/>
    <property type="project" value="UniProtKB-KW"/>
</dbReference>
<organism evidence="9 10">
    <name type="scientific">Microcystis aeruginosa PCC 9807</name>
    <dbReference type="NCBI Taxonomy" id="1160283"/>
    <lineage>
        <taxon>Bacteria</taxon>
        <taxon>Bacillati</taxon>
        <taxon>Cyanobacteriota</taxon>
        <taxon>Cyanophyceae</taxon>
        <taxon>Oscillatoriophycideae</taxon>
        <taxon>Chroococcales</taxon>
        <taxon>Microcystaceae</taxon>
        <taxon>Microcystis</taxon>
    </lineage>
</organism>
<sequence length="140" mass="16023">MMYLLDTDTLTHLHSGNTNVINRLENLQDEEVAITIVTKIEILRGRIDYLLKAFSGGDLLKAQEIFSRSETLLNQLPVILIDPNAANQFDRLQDISKFRKIGSSDLLIASIALANQARLVTRNLRHFRQIPHLFLENWVD</sequence>
<dbReference type="InterPro" id="IPR002716">
    <property type="entry name" value="PIN_dom"/>
</dbReference>
<dbReference type="GO" id="GO:0016787">
    <property type="term" value="F:hydrolase activity"/>
    <property type="evidence" value="ECO:0007669"/>
    <property type="project" value="UniProtKB-KW"/>
</dbReference>
<keyword evidence="5" id="KW-0378">Hydrolase</keyword>
<dbReference type="InterPro" id="IPR029060">
    <property type="entry name" value="PIN-like_dom_sf"/>
</dbReference>
<dbReference type="PANTHER" id="PTHR33653">
    <property type="entry name" value="RIBONUCLEASE VAPC2"/>
    <property type="match status" value="1"/>
</dbReference>
<evidence type="ECO:0000256" key="3">
    <source>
        <dbReference type="ARBA" id="ARBA00022722"/>
    </source>
</evidence>
<dbReference type="EMBL" id="CAIM01000079">
    <property type="protein sequence ID" value="CCI15963.1"/>
    <property type="molecule type" value="Genomic_DNA"/>
</dbReference>
<dbReference type="RefSeq" id="WP_002785322.1">
    <property type="nucleotide sequence ID" value="NZ_HE973314.1"/>
</dbReference>
<evidence type="ECO:0000256" key="5">
    <source>
        <dbReference type="ARBA" id="ARBA00022801"/>
    </source>
</evidence>
<dbReference type="CDD" id="cd09881">
    <property type="entry name" value="PIN_VapC4-5_FitB-like"/>
    <property type="match status" value="1"/>
</dbReference>
<keyword evidence="4" id="KW-0479">Metal-binding</keyword>
<evidence type="ECO:0000256" key="4">
    <source>
        <dbReference type="ARBA" id="ARBA00022723"/>
    </source>
</evidence>
<name>I4H1N9_MICAE</name>
<comment type="similarity">
    <text evidence="7">Belongs to the PINc/VapC protein family.</text>
</comment>
<keyword evidence="6" id="KW-0460">Magnesium</keyword>
<dbReference type="SUPFAM" id="SSF88723">
    <property type="entry name" value="PIN domain-like"/>
    <property type="match status" value="1"/>
</dbReference>
<dbReference type="InterPro" id="IPR050556">
    <property type="entry name" value="Type_II_TA_system_RNase"/>
</dbReference>
<dbReference type="Gene3D" id="3.40.50.1010">
    <property type="entry name" value="5'-nuclease"/>
    <property type="match status" value="1"/>
</dbReference>
<gene>
    <name evidence="9" type="ORF">MICAF_170005</name>
</gene>
<dbReference type="PANTHER" id="PTHR33653:SF1">
    <property type="entry name" value="RIBONUCLEASE VAPC2"/>
    <property type="match status" value="1"/>
</dbReference>
<keyword evidence="2" id="KW-1277">Toxin-antitoxin system</keyword>
<dbReference type="AlphaFoldDB" id="I4H1N9"/>
<dbReference type="GO" id="GO:0046872">
    <property type="term" value="F:metal ion binding"/>
    <property type="evidence" value="ECO:0007669"/>
    <property type="project" value="UniProtKB-KW"/>
</dbReference>
<comment type="caution">
    <text evidence="9">The sequence shown here is derived from an EMBL/GenBank/DDBJ whole genome shotgun (WGS) entry which is preliminary data.</text>
</comment>
<dbReference type="Pfam" id="PF01850">
    <property type="entry name" value="PIN"/>
    <property type="match status" value="1"/>
</dbReference>
<evidence type="ECO:0000259" key="8">
    <source>
        <dbReference type="Pfam" id="PF01850"/>
    </source>
</evidence>
<evidence type="ECO:0000313" key="9">
    <source>
        <dbReference type="EMBL" id="CCI15963.1"/>
    </source>
</evidence>